<name>A0ABM8PTK3_9HYPH</name>
<dbReference type="InterPro" id="IPR003439">
    <property type="entry name" value="ABC_transporter-like_ATP-bd"/>
</dbReference>
<evidence type="ECO:0000259" key="5">
    <source>
        <dbReference type="PROSITE" id="PS50893"/>
    </source>
</evidence>
<protein>
    <submittedName>
        <fullName evidence="6">ABC transporter ATP-binding protein</fullName>
    </submittedName>
</protein>
<dbReference type="PROSITE" id="PS50893">
    <property type="entry name" value="ABC_TRANSPORTER_2"/>
    <property type="match status" value="1"/>
</dbReference>
<evidence type="ECO:0000313" key="7">
    <source>
        <dbReference type="Proteomes" id="UP000601041"/>
    </source>
</evidence>
<evidence type="ECO:0000256" key="1">
    <source>
        <dbReference type="ARBA" id="ARBA00005417"/>
    </source>
</evidence>
<gene>
    <name evidence="6" type="ORF">RHAB21_03831</name>
</gene>
<dbReference type="InterPro" id="IPR027417">
    <property type="entry name" value="P-loop_NTPase"/>
</dbReference>
<organism evidence="6 7">
    <name type="scientific">Pseudorhizobium halotolerans</name>
    <dbReference type="NCBI Taxonomy" id="1233081"/>
    <lineage>
        <taxon>Bacteria</taxon>
        <taxon>Pseudomonadati</taxon>
        <taxon>Pseudomonadota</taxon>
        <taxon>Alphaproteobacteria</taxon>
        <taxon>Hyphomicrobiales</taxon>
        <taxon>Rhizobiaceae</taxon>
        <taxon>Rhizobium/Agrobacterium group</taxon>
        <taxon>Pseudorhizobium</taxon>
    </lineage>
</organism>
<dbReference type="PROSITE" id="PS00211">
    <property type="entry name" value="ABC_TRANSPORTER_1"/>
    <property type="match status" value="1"/>
</dbReference>
<dbReference type="SMART" id="SM00382">
    <property type="entry name" value="AAA"/>
    <property type="match status" value="1"/>
</dbReference>
<dbReference type="GO" id="GO:0005524">
    <property type="term" value="F:ATP binding"/>
    <property type="evidence" value="ECO:0007669"/>
    <property type="project" value="UniProtKB-KW"/>
</dbReference>
<dbReference type="Pfam" id="PF00005">
    <property type="entry name" value="ABC_tran"/>
    <property type="match status" value="1"/>
</dbReference>
<sequence>MNASVNSRPSVVVHDVSKEFRLDDGQRLLALDGMSLEIAAESFVALIGPSGCGKSTVLRMIASLDTPTSGSVAVNGNPPAALAATHRLGVAFQDHALLPWLDVRRNIELPYRVSGMEVDDERVKQLIALVGLAGLERARPKQLSGGMRQRVAIARSLVLRPEVLLLDEPFGALDAVTRRHMNHELQRIWAEEKLTTLLVTHSVDEALFLADRVLVMSGRPGHVIQSLDVPFDRPRTVETTRSELFHRLQDELTAALDSRAGH</sequence>
<proteinExistence type="inferred from homology"/>
<keyword evidence="3" id="KW-0547">Nucleotide-binding</keyword>
<feature type="domain" description="ABC transporter" evidence="5">
    <location>
        <begin position="11"/>
        <end position="243"/>
    </location>
</feature>
<dbReference type="RefSeq" id="WP_142588935.1">
    <property type="nucleotide sequence ID" value="NZ_CABFWE030000011.1"/>
</dbReference>
<dbReference type="EMBL" id="CABFWE030000011">
    <property type="protein sequence ID" value="CAD7047825.1"/>
    <property type="molecule type" value="Genomic_DNA"/>
</dbReference>
<evidence type="ECO:0000256" key="3">
    <source>
        <dbReference type="ARBA" id="ARBA00022741"/>
    </source>
</evidence>
<dbReference type="Gene3D" id="3.40.50.300">
    <property type="entry name" value="P-loop containing nucleotide triphosphate hydrolases"/>
    <property type="match status" value="1"/>
</dbReference>
<dbReference type="InterPro" id="IPR003593">
    <property type="entry name" value="AAA+_ATPase"/>
</dbReference>
<comment type="caution">
    <text evidence="6">The sequence shown here is derived from an EMBL/GenBank/DDBJ whole genome shotgun (WGS) entry which is preliminary data.</text>
</comment>
<dbReference type="InterPro" id="IPR050166">
    <property type="entry name" value="ABC_transporter_ATP-bind"/>
</dbReference>
<reference evidence="6 7" key="1">
    <citation type="submission" date="2020-11" db="EMBL/GenBank/DDBJ databases">
        <authorList>
            <person name="Lassalle F."/>
        </authorList>
    </citation>
    <scope>NUCLEOTIDE SEQUENCE [LARGE SCALE GENOMIC DNA]</scope>
    <source>
        <strain evidence="6 7">AB21</strain>
    </source>
</reference>
<evidence type="ECO:0000256" key="2">
    <source>
        <dbReference type="ARBA" id="ARBA00022448"/>
    </source>
</evidence>
<keyword evidence="7" id="KW-1185">Reference proteome</keyword>
<dbReference type="Proteomes" id="UP000601041">
    <property type="component" value="Unassembled WGS sequence"/>
</dbReference>
<comment type="similarity">
    <text evidence="1">Belongs to the ABC transporter superfamily.</text>
</comment>
<dbReference type="SUPFAM" id="SSF52540">
    <property type="entry name" value="P-loop containing nucleoside triphosphate hydrolases"/>
    <property type="match status" value="1"/>
</dbReference>
<dbReference type="CDD" id="cd03293">
    <property type="entry name" value="ABC_NrtD_SsuB_transporters"/>
    <property type="match status" value="1"/>
</dbReference>
<dbReference type="InterPro" id="IPR017871">
    <property type="entry name" value="ABC_transporter-like_CS"/>
</dbReference>
<accession>A0ABM8PTK3</accession>
<evidence type="ECO:0000313" key="6">
    <source>
        <dbReference type="EMBL" id="CAD7047825.1"/>
    </source>
</evidence>
<keyword evidence="4 6" id="KW-0067">ATP-binding</keyword>
<evidence type="ECO:0000256" key="4">
    <source>
        <dbReference type="ARBA" id="ARBA00022840"/>
    </source>
</evidence>
<dbReference type="PANTHER" id="PTHR42788:SF20">
    <property type="entry name" value="ABC TRANSPORTER ATP-BINDING PROTEIN"/>
    <property type="match status" value="1"/>
</dbReference>
<keyword evidence="2" id="KW-0813">Transport</keyword>
<dbReference type="PANTHER" id="PTHR42788">
    <property type="entry name" value="TAURINE IMPORT ATP-BINDING PROTEIN-RELATED"/>
    <property type="match status" value="1"/>
</dbReference>